<proteinExistence type="predicted"/>
<evidence type="ECO:0000313" key="2">
    <source>
        <dbReference type="Proteomes" id="UP000005481"/>
    </source>
</evidence>
<reference evidence="1 2" key="1">
    <citation type="submission" date="2011-08" db="EMBL/GenBank/DDBJ databases">
        <authorList>
            <person name="Weinstock G."/>
            <person name="Sodergren E."/>
            <person name="Clifton S."/>
            <person name="Fulton L."/>
            <person name="Fulton B."/>
            <person name="Courtney L."/>
            <person name="Fronick C."/>
            <person name="Harrison M."/>
            <person name="Strong C."/>
            <person name="Farmer C."/>
            <person name="Delahaunty K."/>
            <person name="Markovic C."/>
            <person name="Hall O."/>
            <person name="Minx P."/>
            <person name="Tomlinson C."/>
            <person name="Mitreva M."/>
            <person name="Hou S."/>
            <person name="Chen J."/>
            <person name="Wollam A."/>
            <person name="Pepin K.H."/>
            <person name="Johnson M."/>
            <person name="Bhonagiri V."/>
            <person name="Zhang X."/>
            <person name="Suruliraj S."/>
            <person name="Warren W."/>
            <person name="Chinwalla A."/>
            <person name="Mardis E.R."/>
            <person name="Wilson R.K."/>
        </authorList>
    </citation>
    <scope>NUCLEOTIDE SEQUENCE [LARGE SCALE GENOMIC DNA]</scope>
    <source>
        <strain evidence="1 2">F0357</strain>
    </source>
</reference>
<dbReference type="SUPFAM" id="SSF56281">
    <property type="entry name" value="Metallo-hydrolase/oxidoreductase"/>
    <property type="match status" value="1"/>
</dbReference>
<evidence type="ECO:0000313" key="1">
    <source>
        <dbReference type="EMBL" id="EHM41748.1"/>
    </source>
</evidence>
<dbReference type="Gene3D" id="3.60.15.10">
    <property type="entry name" value="Ribonuclease Z/Hydroxyacylglutathione hydrolase-like"/>
    <property type="match status" value="1"/>
</dbReference>
<keyword evidence="2" id="KW-1185">Reference proteome</keyword>
<evidence type="ECO:0008006" key="3">
    <source>
        <dbReference type="Google" id="ProtNLM"/>
    </source>
</evidence>
<dbReference type="InterPro" id="IPR036866">
    <property type="entry name" value="RibonucZ/Hydroxyglut_hydro"/>
</dbReference>
<dbReference type="AlphaFoldDB" id="G9YGP5"/>
<gene>
    <name evidence="1" type="ORF">HMPREF0080_00812</name>
</gene>
<dbReference type="HOGENOM" id="CLU_090261_0_0_9"/>
<dbReference type="EMBL" id="AGCJ01000027">
    <property type="protein sequence ID" value="EHM41748.1"/>
    <property type="molecule type" value="Genomic_DNA"/>
</dbReference>
<name>G9YGP5_9FIRM</name>
<dbReference type="Proteomes" id="UP000005481">
    <property type="component" value="Unassembled WGS sequence"/>
</dbReference>
<protein>
    <recommendedName>
        <fullName evidence="3">Metallo-beta-lactamase domain-containing protein</fullName>
    </recommendedName>
</protein>
<comment type="caution">
    <text evidence="1">The sequence shown here is derived from an EMBL/GenBank/DDBJ whole genome shotgun (WGS) entry which is preliminary data.</text>
</comment>
<sequence>MQITAVGNAGIHLSEKGHTFLVDGIYGVNEFFHDRSAEILKAVNGEDSLFRHVEFLLFTHRHQDHFNSLNTEKYIRCNKVKGIYLPCPSRTLAPYEDGRMIHVENTSAKVVYVGKDAPELQVEKVTEYIRFIFFRTLHMGKDVFNIRHYSIVLTIYGNSYIFMSDAGTDYSAEAVFSLTEGTIVKGIFINPLAYMGRGCKRWLEDISPEHVFIYHIPETERGNHGIRGLADSIRKKEVGKSNLHVLSEPLQSVFLNER</sequence>
<accession>G9YGP5</accession>
<dbReference type="STRING" id="861450.HMPREF0080_00812"/>
<organism evidence="1 2">
    <name type="scientific">Anaeroglobus geminatus F0357</name>
    <dbReference type="NCBI Taxonomy" id="861450"/>
    <lineage>
        <taxon>Bacteria</taxon>
        <taxon>Bacillati</taxon>
        <taxon>Bacillota</taxon>
        <taxon>Negativicutes</taxon>
        <taxon>Veillonellales</taxon>
        <taxon>Veillonellaceae</taxon>
        <taxon>Anaeroglobus</taxon>
    </lineage>
</organism>